<evidence type="ECO:0000313" key="9">
    <source>
        <dbReference type="Proteomes" id="UP000216101"/>
    </source>
</evidence>
<protein>
    <submittedName>
        <fullName evidence="8">Deacylase</fullName>
    </submittedName>
</protein>
<keyword evidence="6" id="KW-0732">Signal</keyword>
<dbReference type="CDD" id="cd06251">
    <property type="entry name" value="M14_ASTE_ASPA-like"/>
    <property type="match status" value="1"/>
</dbReference>
<comment type="caution">
    <text evidence="8">The sequence shown here is derived from an EMBL/GenBank/DDBJ whole genome shotgun (WGS) entry which is preliminary data.</text>
</comment>
<feature type="signal peptide" evidence="6">
    <location>
        <begin position="1"/>
        <end position="31"/>
    </location>
</feature>
<feature type="domain" description="Succinylglutamate desuccinylase/Aspartoacylase catalytic" evidence="7">
    <location>
        <begin position="223"/>
        <end position="401"/>
    </location>
</feature>
<evidence type="ECO:0000256" key="6">
    <source>
        <dbReference type="SAM" id="SignalP"/>
    </source>
</evidence>
<dbReference type="Proteomes" id="UP000216101">
    <property type="component" value="Unassembled WGS sequence"/>
</dbReference>
<evidence type="ECO:0000256" key="2">
    <source>
        <dbReference type="ARBA" id="ARBA00022723"/>
    </source>
</evidence>
<dbReference type="InterPro" id="IPR053138">
    <property type="entry name" value="N-alpha-Ac-DABA_deacetylase"/>
</dbReference>
<feature type="chain" id="PRO_5012424528" evidence="6">
    <location>
        <begin position="32"/>
        <end position="544"/>
    </location>
</feature>
<keyword evidence="3" id="KW-0378">Hydrolase</keyword>
<reference evidence="9" key="1">
    <citation type="submission" date="2017-05" db="EMBL/GenBank/DDBJ databases">
        <authorList>
            <person name="Barney B.M."/>
        </authorList>
    </citation>
    <scope>NUCLEOTIDE SEQUENCE [LARGE SCALE GENOMIC DNA]</scope>
    <source>
        <strain evidence="9">PSBB022</strain>
    </source>
</reference>
<dbReference type="Pfam" id="PF24827">
    <property type="entry name" value="AstE_AspA_cat"/>
    <property type="match status" value="1"/>
</dbReference>
<dbReference type="GO" id="GO:0016788">
    <property type="term" value="F:hydrolase activity, acting on ester bonds"/>
    <property type="evidence" value="ECO:0007669"/>
    <property type="project" value="InterPro"/>
</dbReference>
<evidence type="ECO:0000313" key="8">
    <source>
        <dbReference type="EMBL" id="OZY85911.1"/>
    </source>
</evidence>
<dbReference type="PANTHER" id="PTHR37326:SF2">
    <property type="entry name" value="SUCCINYLGLUTAMATE DESUCCINYLASE_ASPARTOACYLASE FAMILY PROTEIN"/>
    <property type="match status" value="1"/>
</dbReference>
<keyword evidence="4" id="KW-0862">Zinc</keyword>
<keyword evidence="9" id="KW-1185">Reference proteome</keyword>
<evidence type="ECO:0000256" key="5">
    <source>
        <dbReference type="SAM" id="MobiDB-lite"/>
    </source>
</evidence>
<evidence type="ECO:0000256" key="4">
    <source>
        <dbReference type="ARBA" id="ARBA00022833"/>
    </source>
</evidence>
<organism evidence="8 9">
    <name type="scientific">Cellvibrio mixtus</name>
    <dbReference type="NCBI Taxonomy" id="39650"/>
    <lineage>
        <taxon>Bacteria</taxon>
        <taxon>Pseudomonadati</taxon>
        <taxon>Pseudomonadota</taxon>
        <taxon>Gammaproteobacteria</taxon>
        <taxon>Cellvibrionales</taxon>
        <taxon>Cellvibrionaceae</taxon>
        <taxon>Cellvibrio</taxon>
    </lineage>
</organism>
<sequence>MPQTLTVKPRRFSLMHLTILLLTAASLSLYAQTQTAEANTAPVETPVDVKTPLQVAEPAAQLAAVEPSVAPSVDQSVAAADVITQVAQANVKEQPASPVVAGDDRDTLSNASASYSSVPIPASASAQSASATSSVALAATSTTSSVTVSSSASLPLAVNTESEVSEPGTVISEAPAEPISLSKFILGREVKPNSSVRLTWSSETAVGGFSEETPILVVNGATPGKTLCLTGAVHGDELNGIEMVRRVVYGIEPANLTGTIIGVPVANIMGFRRNSRYLPDRRDWNRYFPGNTHGSSASRLAHSFFSNIILHCDALVDIHTGSFHRTNLAQLRADLSDENVAKLAQSFGAIAVLNGRGNPNSLRAAAVRAGIPAVTLEAGEPMAIQSKVVDEGVAAINTLLAKMGMYGKQKRWTRIAPVYYRSAWVRANQSGILFSKATLGQRVREDDVLGTVTDPITNARTTIKSPYNGRIIGMALDQVVLPGFAAYHIGIQTPEAILIEESQMTDGMVEEDEEDGDDAGLDPVDEKDEPETGMSKAQDRMADE</sequence>
<accession>A0A266Q976</accession>
<keyword evidence="2" id="KW-0479">Metal-binding</keyword>
<evidence type="ECO:0000256" key="3">
    <source>
        <dbReference type="ARBA" id="ARBA00022801"/>
    </source>
</evidence>
<dbReference type="GO" id="GO:0046872">
    <property type="term" value="F:metal ion binding"/>
    <property type="evidence" value="ECO:0007669"/>
    <property type="project" value="UniProtKB-KW"/>
</dbReference>
<comment type="cofactor">
    <cofactor evidence="1">
        <name>Zn(2+)</name>
        <dbReference type="ChEBI" id="CHEBI:29105"/>
    </cofactor>
</comment>
<dbReference type="PANTHER" id="PTHR37326">
    <property type="entry name" value="BLL3975 PROTEIN"/>
    <property type="match status" value="1"/>
</dbReference>
<feature type="region of interest" description="Disordered" evidence="5">
    <location>
        <begin position="504"/>
        <end position="544"/>
    </location>
</feature>
<evidence type="ECO:0000256" key="1">
    <source>
        <dbReference type="ARBA" id="ARBA00001947"/>
    </source>
</evidence>
<dbReference type="EMBL" id="NHNI01000001">
    <property type="protein sequence ID" value="OZY85911.1"/>
    <property type="molecule type" value="Genomic_DNA"/>
</dbReference>
<dbReference type="Gene3D" id="3.40.630.10">
    <property type="entry name" value="Zn peptidases"/>
    <property type="match status" value="1"/>
</dbReference>
<feature type="compositionally biased region" description="Acidic residues" evidence="5">
    <location>
        <begin position="508"/>
        <end position="531"/>
    </location>
</feature>
<dbReference type="InterPro" id="IPR055438">
    <property type="entry name" value="AstE_AspA_cat"/>
</dbReference>
<evidence type="ECO:0000259" key="7">
    <source>
        <dbReference type="Pfam" id="PF24827"/>
    </source>
</evidence>
<dbReference type="AlphaFoldDB" id="A0A266Q976"/>
<dbReference type="STRING" id="1209072.GCA_000766945_01071"/>
<dbReference type="RefSeq" id="WP_094983709.1">
    <property type="nucleotide sequence ID" value="NZ_NHNI01000001.1"/>
</dbReference>
<name>A0A266Q976_9GAMM</name>
<proteinExistence type="predicted"/>
<gene>
    <name evidence="8" type="ORF">CBP51_02425</name>
</gene>
<dbReference type="SUPFAM" id="SSF53187">
    <property type="entry name" value="Zn-dependent exopeptidases"/>
    <property type="match status" value="1"/>
</dbReference>